<name>A0AAE4ZBL8_9BACT</name>
<accession>A0AAE4ZBL8</accession>
<dbReference type="PANTHER" id="PTHR36566">
    <property type="entry name" value="NICKEL INSERTION PROTEIN-RELATED"/>
    <property type="match status" value="1"/>
</dbReference>
<sequence>MDAKTRCLIFDPFAGISGDMVLGALVDLGSGDAWLRELVASLPLDVRVEVSSVLRASLAATSVTVETSETEPERRLDDVLEIIDAIPVDPAARDIATETFRRLAEIEAALHGVAPDQVHFHEVGAADAIVDILGTAVGVTRLDVDRCFTRPVAIGHGRVDSAHGSLPLPAPATLRLLEGLPILETDLPEELTTPTGAALLAALTARDPQPRSYVPVRSGYGAGSRDPSGRPNALRLILAEMEPGGPVLILQADIDDMPPEYLPPLIEAVLAAGAIDVSSHPLQMKKGRTGFRIEALVPDSDRQTVAEALLEGSTTLGLRFWPIERQVLPRSTRTLEWRGFQIRLKVTVTPHGHVRCKPEYQDIVEAARALKIPTWQVRQEIETALPGGLER</sequence>
<comment type="caution">
    <text evidence="3">The sequence shown here is derived from an EMBL/GenBank/DDBJ whole genome shotgun (WGS) entry which is preliminary data.</text>
</comment>
<evidence type="ECO:0000256" key="2">
    <source>
        <dbReference type="HAMAP-Rule" id="MF_01074"/>
    </source>
</evidence>
<keyword evidence="2" id="KW-0456">Lyase</keyword>
<dbReference type="GO" id="GO:0016151">
    <property type="term" value="F:nickel cation binding"/>
    <property type="evidence" value="ECO:0007669"/>
    <property type="project" value="UniProtKB-UniRule"/>
</dbReference>
<dbReference type="AlphaFoldDB" id="A0AAE4ZBL8"/>
<comment type="similarity">
    <text evidence="2">Belongs to the LarC family.</text>
</comment>
<evidence type="ECO:0000313" key="3">
    <source>
        <dbReference type="EMBL" id="NIR75266.1"/>
    </source>
</evidence>
<dbReference type="GO" id="GO:0016829">
    <property type="term" value="F:lyase activity"/>
    <property type="evidence" value="ECO:0007669"/>
    <property type="project" value="UniProtKB-UniRule"/>
</dbReference>
<dbReference type="HAMAP" id="MF_01074">
    <property type="entry name" value="LarC"/>
    <property type="match status" value="1"/>
</dbReference>
<dbReference type="InterPro" id="IPR002822">
    <property type="entry name" value="Ni_insertion"/>
</dbReference>
<protein>
    <recommendedName>
        <fullName evidence="2">Putative nickel insertion protein</fullName>
    </recommendedName>
</protein>
<evidence type="ECO:0000256" key="1">
    <source>
        <dbReference type="ARBA" id="ARBA00022596"/>
    </source>
</evidence>
<dbReference type="EMBL" id="JAACAK010000067">
    <property type="protein sequence ID" value="NIR75266.1"/>
    <property type="molecule type" value="Genomic_DNA"/>
</dbReference>
<dbReference type="Proteomes" id="UP000702544">
    <property type="component" value="Unassembled WGS sequence"/>
</dbReference>
<reference evidence="3 4" key="1">
    <citation type="submission" date="2020-01" db="EMBL/GenBank/DDBJ databases">
        <title>Genomes assembled from Gulf of Kutch pelagic sediment metagenomes.</title>
        <authorList>
            <person name="Chandrashekar M."/>
            <person name="Mahajan M.S."/>
            <person name="Dave K.J."/>
            <person name="Vatsa P."/>
            <person name="Nathani N.M."/>
        </authorList>
    </citation>
    <scope>NUCLEOTIDE SEQUENCE [LARGE SCALE GENOMIC DNA]</scope>
    <source>
        <strain evidence="3">KS3-K002</strain>
    </source>
</reference>
<keyword evidence="1 2" id="KW-0533">Nickel</keyword>
<dbReference type="Pfam" id="PF01969">
    <property type="entry name" value="Ni_insertion"/>
    <property type="match status" value="1"/>
</dbReference>
<proteinExistence type="inferred from homology"/>
<dbReference type="NCBIfam" id="TIGR00299">
    <property type="entry name" value="nickel pincer cofactor biosynthesis protein LarC"/>
    <property type="match status" value="1"/>
</dbReference>
<dbReference type="Gene3D" id="3.30.70.1380">
    <property type="entry name" value="Transcriptional regulatory protein pf0864 domain like"/>
    <property type="match status" value="1"/>
</dbReference>
<dbReference type="PANTHER" id="PTHR36566:SF1">
    <property type="entry name" value="PYRIDINIUM-3,5-BISTHIOCARBOXYLIC ACID MONONUCLEOTIDE NICKEL INSERTION PROTEIN"/>
    <property type="match status" value="1"/>
</dbReference>
<organism evidence="3 4">
    <name type="scientific">Candidatus Kutchimonas denitrificans</name>
    <dbReference type="NCBI Taxonomy" id="3056748"/>
    <lineage>
        <taxon>Bacteria</taxon>
        <taxon>Pseudomonadati</taxon>
        <taxon>Gemmatimonadota</taxon>
        <taxon>Gemmatimonadia</taxon>
        <taxon>Candidatus Palauibacterales</taxon>
        <taxon>Candidatus Palauibacteraceae</taxon>
        <taxon>Candidatus Kutchimonas</taxon>
    </lineage>
</organism>
<gene>
    <name evidence="3" type="primary">larC</name>
    <name evidence="3" type="ORF">GWO12_09155</name>
</gene>
<evidence type="ECO:0000313" key="4">
    <source>
        <dbReference type="Proteomes" id="UP000702544"/>
    </source>
</evidence>